<keyword evidence="3" id="KW-1185">Reference proteome</keyword>
<dbReference type="SMART" id="SM01100">
    <property type="entry name" value="CRAL_TRIO_N"/>
    <property type="match status" value="1"/>
</dbReference>
<comment type="caution">
    <text evidence="2">The sequence shown here is derived from an EMBL/GenBank/DDBJ whole genome shotgun (WGS) entry which is preliminary data.</text>
</comment>
<dbReference type="InterPro" id="IPR036865">
    <property type="entry name" value="CRAL-TRIO_dom_sf"/>
</dbReference>
<dbReference type="PANTHER" id="PTHR23324">
    <property type="entry name" value="SEC14 RELATED PROTEIN"/>
    <property type="match status" value="1"/>
</dbReference>
<feature type="domain" description="CRAL/TRIO N-terminal" evidence="1">
    <location>
        <begin position="30"/>
        <end position="55"/>
    </location>
</feature>
<dbReference type="SUPFAM" id="SSF52087">
    <property type="entry name" value="CRAL/TRIO domain"/>
    <property type="match status" value="1"/>
</dbReference>
<reference evidence="2 3" key="1">
    <citation type="journal article" date="2019" name="Sci. Rep.">
        <title>Orb-weaving spider Araneus ventricosus genome elucidates the spidroin gene catalogue.</title>
        <authorList>
            <person name="Kono N."/>
            <person name="Nakamura H."/>
            <person name="Ohtoshi R."/>
            <person name="Moran D.A.P."/>
            <person name="Shinohara A."/>
            <person name="Yoshida Y."/>
            <person name="Fujiwara M."/>
            <person name="Mori M."/>
            <person name="Tomita M."/>
            <person name="Arakawa K."/>
        </authorList>
    </citation>
    <scope>NUCLEOTIDE SEQUENCE [LARGE SCALE GENOMIC DNA]</scope>
</reference>
<name>A0A4Y2NGS1_ARAVE</name>
<dbReference type="OrthoDB" id="6431318at2759"/>
<dbReference type="PANTHER" id="PTHR23324:SF83">
    <property type="entry name" value="SEC14-LIKE PROTEIN 2"/>
    <property type="match status" value="1"/>
</dbReference>
<dbReference type="GO" id="GO:0005737">
    <property type="term" value="C:cytoplasm"/>
    <property type="evidence" value="ECO:0007669"/>
    <property type="project" value="TreeGrafter"/>
</dbReference>
<dbReference type="EMBL" id="BGPR01009081">
    <property type="protein sequence ID" value="GBN37869.1"/>
    <property type="molecule type" value="Genomic_DNA"/>
</dbReference>
<dbReference type="InterPro" id="IPR011074">
    <property type="entry name" value="CRAL/TRIO_N_dom"/>
</dbReference>
<sequence length="189" mass="21773">MDNITQEEKNVVDELRKRTINDMTSKLLEDDSVFYRFAKARDFDLVEAEAMLRKHIAWRKEWKIDSILTEYEPPEVLLKYYSSSFLCFDKEGSIVRFSDIGRVDAKGLCNSASKTEMGKFCVYLAELDKASVIKRGGNLGRPIFSPIYDFEDLTYAKAVNVKGKFDSSRNSLFMFAFKEMFGQVSSLTK</sequence>
<proteinExistence type="predicted"/>
<evidence type="ECO:0000313" key="3">
    <source>
        <dbReference type="Proteomes" id="UP000499080"/>
    </source>
</evidence>
<organism evidence="2 3">
    <name type="scientific">Araneus ventricosus</name>
    <name type="common">Orbweaver spider</name>
    <name type="synonym">Epeira ventricosa</name>
    <dbReference type="NCBI Taxonomy" id="182803"/>
    <lineage>
        <taxon>Eukaryota</taxon>
        <taxon>Metazoa</taxon>
        <taxon>Ecdysozoa</taxon>
        <taxon>Arthropoda</taxon>
        <taxon>Chelicerata</taxon>
        <taxon>Arachnida</taxon>
        <taxon>Araneae</taxon>
        <taxon>Araneomorphae</taxon>
        <taxon>Entelegynae</taxon>
        <taxon>Araneoidea</taxon>
        <taxon>Araneidae</taxon>
        <taxon>Araneus</taxon>
    </lineage>
</organism>
<evidence type="ECO:0000313" key="2">
    <source>
        <dbReference type="EMBL" id="GBN37869.1"/>
    </source>
</evidence>
<dbReference type="InterPro" id="IPR051064">
    <property type="entry name" value="SEC14/CRAL-TRIO_domain"/>
</dbReference>
<dbReference type="Gene3D" id="3.40.525.10">
    <property type="entry name" value="CRAL-TRIO lipid binding domain"/>
    <property type="match status" value="1"/>
</dbReference>
<accession>A0A4Y2NGS1</accession>
<gene>
    <name evidence="2" type="primary">SEC14L2_17</name>
    <name evidence="2" type="ORF">AVEN_19875_1</name>
</gene>
<dbReference type="InterPro" id="IPR036273">
    <property type="entry name" value="CRAL/TRIO_N_dom_sf"/>
</dbReference>
<dbReference type="AlphaFoldDB" id="A0A4Y2NGS1"/>
<evidence type="ECO:0000259" key="1">
    <source>
        <dbReference type="SMART" id="SM01100"/>
    </source>
</evidence>
<dbReference type="SUPFAM" id="SSF46938">
    <property type="entry name" value="CRAL/TRIO N-terminal domain"/>
    <property type="match status" value="1"/>
</dbReference>
<dbReference type="Proteomes" id="UP000499080">
    <property type="component" value="Unassembled WGS sequence"/>
</dbReference>
<protein>
    <submittedName>
        <fullName evidence="2">SEC14-like protein 2</fullName>
    </submittedName>
</protein>